<evidence type="ECO:0000313" key="2">
    <source>
        <dbReference type="Proteomes" id="UP001550348"/>
    </source>
</evidence>
<sequence>MKREALSKRWPWVPLSLVVLAGTGALAVPAAWAVKAQVEAERGEPAPDAAVAVYLLWLSSGDDGGLRRVLAADRHDDLVGQWRAYRAQMSRSAIPPSKLESGPLQVDHVRDGVALVVTEVYAVWWHDQASQTGSRHPWHFEVREDRGGWRVWTVKAPAWCGDYIRPDRC</sequence>
<evidence type="ECO:0000313" key="1">
    <source>
        <dbReference type="EMBL" id="MEU0155314.1"/>
    </source>
</evidence>
<gene>
    <name evidence="1" type="ORF">ABZ071_26095</name>
</gene>
<evidence type="ECO:0008006" key="3">
    <source>
        <dbReference type="Google" id="ProtNLM"/>
    </source>
</evidence>
<comment type="caution">
    <text evidence="1">The sequence shown here is derived from an EMBL/GenBank/DDBJ whole genome shotgun (WGS) entry which is preliminary data.</text>
</comment>
<keyword evidence="2" id="KW-1185">Reference proteome</keyword>
<dbReference type="Proteomes" id="UP001550348">
    <property type="component" value="Unassembled WGS sequence"/>
</dbReference>
<organism evidence="1 2">
    <name type="scientific">Micromonospora fulviviridis</name>
    <dbReference type="NCBI Taxonomy" id="47860"/>
    <lineage>
        <taxon>Bacteria</taxon>
        <taxon>Bacillati</taxon>
        <taxon>Actinomycetota</taxon>
        <taxon>Actinomycetes</taxon>
        <taxon>Micromonosporales</taxon>
        <taxon>Micromonosporaceae</taxon>
        <taxon>Micromonospora</taxon>
    </lineage>
</organism>
<name>A0ABV2VR92_9ACTN</name>
<proteinExistence type="predicted"/>
<dbReference type="EMBL" id="JBEXRX010000103">
    <property type="protein sequence ID" value="MEU0155314.1"/>
    <property type="molecule type" value="Genomic_DNA"/>
</dbReference>
<reference evidence="1 2" key="1">
    <citation type="submission" date="2024-06" db="EMBL/GenBank/DDBJ databases">
        <title>The Natural Products Discovery Center: Release of the First 8490 Sequenced Strains for Exploring Actinobacteria Biosynthetic Diversity.</title>
        <authorList>
            <person name="Kalkreuter E."/>
            <person name="Kautsar S.A."/>
            <person name="Yang D."/>
            <person name="Bader C.D."/>
            <person name="Teijaro C.N."/>
            <person name="Fluegel L."/>
            <person name="Davis C.M."/>
            <person name="Simpson J.R."/>
            <person name="Lauterbach L."/>
            <person name="Steele A.D."/>
            <person name="Gui C."/>
            <person name="Meng S."/>
            <person name="Li G."/>
            <person name="Viehrig K."/>
            <person name="Ye F."/>
            <person name="Su P."/>
            <person name="Kiefer A.F."/>
            <person name="Nichols A."/>
            <person name="Cepeda A.J."/>
            <person name="Yan W."/>
            <person name="Fan B."/>
            <person name="Jiang Y."/>
            <person name="Adhikari A."/>
            <person name="Zheng C.-J."/>
            <person name="Schuster L."/>
            <person name="Cowan T.M."/>
            <person name="Smanski M.J."/>
            <person name="Chevrette M.G."/>
            <person name="De Carvalho L.P.S."/>
            <person name="Shen B."/>
        </authorList>
    </citation>
    <scope>NUCLEOTIDE SEQUENCE [LARGE SCALE GENOMIC DNA]</scope>
    <source>
        <strain evidence="1 2">NPDC006286</strain>
    </source>
</reference>
<protein>
    <recommendedName>
        <fullName evidence="3">Nuclear transport factor 2 family protein</fullName>
    </recommendedName>
</protein>
<dbReference type="RefSeq" id="WP_355666921.1">
    <property type="nucleotide sequence ID" value="NZ_JBEXRX010000103.1"/>
</dbReference>
<accession>A0ABV2VR92</accession>